<feature type="transmembrane region" description="Helical" evidence="2">
    <location>
        <begin position="42"/>
        <end position="61"/>
    </location>
</feature>
<keyword evidence="2" id="KW-0472">Membrane</keyword>
<sequence length="351" mass="35403">MNRIGKLARAGLTGSTRAPGGQARRAPTPDNAPARKGSWRGVAVLSVVLLGGFAAFTMMSGDEGPAAPASAPAATAGDSAAGTAATAAGRAAATGAQNQPAGAHAVNLQAANVHAANAREASATDARPQEPGAQPEKSPGAGWVAASEEQPAFRLAPLPQLPGTATLRGLMAMAGMVEGVRHASGGGRDDALIIGDPGQAGPLLRLSLYRPGSEPQPGGSFFVDVARRAGETGMWVERFAPLPALETRLGPVDIAVARLGGQAGARSCVTFKQMRAQPDLRLSGWVCLDGDAPPAPEAAACIIDAVRWQREQDEPQIAALFAASAATTSACAPPAAGDLTSSIRPADATRR</sequence>
<evidence type="ECO:0000313" key="3">
    <source>
        <dbReference type="EMBL" id="MFC3639242.1"/>
    </source>
</evidence>
<organism evidence="3 4">
    <name type="scientific">Camelimonas fluminis</name>
    <dbReference type="NCBI Taxonomy" id="1576911"/>
    <lineage>
        <taxon>Bacteria</taxon>
        <taxon>Pseudomonadati</taxon>
        <taxon>Pseudomonadota</taxon>
        <taxon>Alphaproteobacteria</taxon>
        <taxon>Hyphomicrobiales</taxon>
        <taxon>Chelatococcaceae</taxon>
        <taxon>Camelimonas</taxon>
    </lineage>
</organism>
<evidence type="ECO:0000256" key="1">
    <source>
        <dbReference type="SAM" id="MobiDB-lite"/>
    </source>
</evidence>
<feature type="compositionally biased region" description="Low complexity" evidence="1">
    <location>
        <begin position="114"/>
        <end position="123"/>
    </location>
</feature>
<reference evidence="4" key="1">
    <citation type="journal article" date="2019" name="Int. J. Syst. Evol. Microbiol.">
        <title>The Global Catalogue of Microorganisms (GCM) 10K type strain sequencing project: providing services to taxonomists for standard genome sequencing and annotation.</title>
        <authorList>
            <consortium name="The Broad Institute Genomics Platform"/>
            <consortium name="The Broad Institute Genome Sequencing Center for Infectious Disease"/>
            <person name="Wu L."/>
            <person name="Ma J."/>
        </authorList>
    </citation>
    <scope>NUCLEOTIDE SEQUENCE [LARGE SCALE GENOMIC DNA]</scope>
    <source>
        <strain evidence="4">KCTC 42282</strain>
    </source>
</reference>
<evidence type="ECO:0000313" key="4">
    <source>
        <dbReference type="Proteomes" id="UP001595704"/>
    </source>
</evidence>
<proteinExistence type="predicted"/>
<feature type="region of interest" description="Disordered" evidence="1">
    <location>
        <begin position="331"/>
        <end position="351"/>
    </location>
</feature>
<evidence type="ECO:0000256" key="2">
    <source>
        <dbReference type="SAM" id="Phobius"/>
    </source>
</evidence>
<keyword evidence="2" id="KW-1133">Transmembrane helix</keyword>
<comment type="caution">
    <text evidence="3">The sequence shown here is derived from an EMBL/GenBank/DDBJ whole genome shotgun (WGS) entry which is preliminary data.</text>
</comment>
<dbReference type="EMBL" id="JBHRYC010000086">
    <property type="protein sequence ID" value="MFC3639242.1"/>
    <property type="molecule type" value="Genomic_DNA"/>
</dbReference>
<feature type="region of interest" description="Disordered" evidence="1">
    <location>
        <begin position="114"/>
        <end position="146"/>
    </location>
</feature>
<protein>
    <submittedName>
        <fullName evidence="3">Uncharacterized protein</fullName>
    </submittedName>
</protein>
<accession>A0ABV7UM82</accession>
<name>A0ABV7UM82_9HYPH</name>
<gene>
    <name evidence="3" type="ORF">ACFONL_18015</name>
</gene>
<keyword evidence="2" id="KW-0812">Transmembrane</keyword>
<dbReference type="RefSeq" id="WP_191318568.1">
    <property type="nucleotide sequence ID" value="NZ_BNCG01000003.1"/>
</dbReference>
<keyword evidence="4" id="KW-1185">Reference proteome</keyword>
<feature type="region of interest" description="Disordered" evidence="1">
    <location>
        <begin position="1"/>
        <end position="36"/>
    </location>
</feature>
<dbReference type="Proteomes" id="UP001595704">
    <property type="component" value="Unassembled WGS sequence"/>
</dbReference>